<keyword evidence="3" id="KW-1185">Reference proteome</keyword>
<evidence type="ECO:0000313" key="3">
    <source>
        <dbReference type="Proteomes" id="UP001219567"/>
    </source>
</evidence>
<dbReference type="InterPro" id="IPR040227">
    <property type="entry name" value="Nibrin-rel"/>
</dbReference>
<dbReference type="PANTHER" id="PTHR12162">
    <property type="entry name" value="NIBRIN-RELATED"/>
    <property type="match status" value="1"/>
</dbReference>
<organism evidence="2 3">
    <name type="scientific">Malassezia yamatoensis</name>
    <dbReference type="NCBI Taxonomy" id="253288"/>
    <lineage>
        <taxon>Eukaryota</taxon>
        <taxon>Fungi</taxon>
        <taxon>Dikarya</taxon>
        <taxon>Basidiomycota</taxon>
        <taxon>Ustilaginomycotina</taxon>
        <taxon>Malasseziomycetes</taxon>
        <taxon>Malasseziales</taxon>
        <taxon>Malasseziaceae</taxon>
        <taxon>Malassezia</taxon>
    </lineage>
</organism>
<dbReference type="AlphaFoldDB" id="A0AAJ5YUN4"/>
<dbReference type="GO" id="GO:0007095">
    <property type="term" value="P:mitotic G2 DNA damage checkpoint signaling"/>
    <property type="evidence" value="ECO:0007669"/>
    <property type="project" value="InterPro"/>
</dbReference>
<feature type="region of interest" description="Disordered" evidence="1">
    <location>
        <begin position="565"/>
        <end position="594"/>
    </location>
</feature>
<proteinExistence type="predicted"/>
<reference evidence="2 3" key="1">
    <citation type="submission" date="2023-03" db="EMBL/GenBank/DDBJ databases">
        <title>Mating type loci evolution in Malassezia.</title>
        <authorList>
            <person name="Coelho M.A."/>
        </authorList>
    </citation>
    <scope>NUCLEOTIDE SEQUENCE [LARGE SCALE GENOMIC DNA]</scope>
    <source>
        <strain evidence="2 3">CBS 9725</strain>
    </source>
</reference>
<dbReference type="GO" id="GO:0030870">
    <property type="term" value="C:Mre11 complex"/>
    <property type="evidence" value="ECO:0007669"/>
    <property type="project" value="InterPro"/>
</dbReference>
<evidence type="ECO:0000313" key="2">
    <source>
        <dbReference type="EMBL" id="WFD00083.1"/>
    </source>
</evidence>
<sequence length="744" mass="82938">MVKMVRYEFHTEPPSTCILHTNREYTVGRKESSVDLCVPILRISRLAGTLRVGAMPADKLGDASFRPKLEWIMHAHSKSGSLIDTFRGKNRVEQRIRVETPVPLGDRTRIRLLSEIYLEMRWVPFTIGIVRLPELDTDSVHEQARACGMHLIYHHEVADQQYTHLCVAKFRANRIQLLALLRSVPIVTQEFFRAALGCSSQETLPDYRRYLPPLDPVLAPITGLSASKLLPDDRRASLFHGVNLIFVLPGRERRFTDYQELATAAGAHVLVMDMHQKPAHTMQDAQDQLRDAQHSLKDVWSSSAIPVLHPQTFVVLGDDLAESVKNMKEASHRLRLCILNEGISVIAECILHSQTISSRNVTDVNQQDHDLDEDPTLLISATPSGTHLDDSFIHQEEIPATQRVSDSVHYAGDISLHSPVHKQPADSPRDDQSANDSKEDNGSVSSSDLPFGYDEITDPSDWIRNAQDEQTMDTVPSQDRLRACSLLRGRFVKQPQAKSTSPSLGLNPAPVHSNRYPQKDHGRDQNLVAVEGENLSELSSSLPPEPHSSQPSKIAAVDANHRNLPESQSMSQSETPRSSTPQYTGLQRRSGTRQARPSFLMDELLGISGIGQSAAQSQVNTSAPASSSSEFGHMNQGHNMLMDHTNTTAAANDPLPRIPTPINSPSPPRASFSPSPNEPLHRKSFVQVRFAPLVRSTRDPPRSPNNFKRFRGHRSTPKRRIPLIAPVPIQTQKELSENHTLFLE</sequence>
<protein>
    <submittedName>
        <fullName evidence="2">Uncharacterized protein</fullName>
    </submittedName>
</protein>
<evidence type="ECO:0000256" key="1">
    <source>
        <dbReference type="SAM" id="MobiDB-lite"/>
    </source>
</evidence>
<dbReference type="GO" id="GO:0003684">
    <property type="term" value="F:damaged DNA binding"/>
    <property type="evidence" value="ECO:0007669"/>
    <property type="project" value="TreeGrafter"/>
</dbReference>
<accession>A0AAJ5YUN4</accession>
<feature type="compositionally biased region" description="Basic and acidic residues" evidence="1">
    <location>
        <begin position="423"/>
        <end position="441"/>
    </location>
</feature>
<name>A0AAJ5YUN4_9BASI</name>
<dbReference type="EMBL" id="CP119946">
    <property type="protein sequence ID" value="WFD00083.1"/>
    <property type="molecule type" value="Genomic_DNA"/>
</dbReference>
<feature type="region of interest" description="Disordered" evidence="1">
    <location>
        <begin position="492"/>
        <end position="521"/>
    </location>
</feature>
<gene>
    <name evidence="2" type="ORF">MYAM1_002829</name>
</gene>
<dbReference type="PANTHER" id="PTHR12162:SF0">
    <property type="entry name" value="NIBRIN"/>
    <property type="match status" value="1"/>
</dbReference>
<dbReference type="GO" id="GO:0000724">
    <property type="term" value="P:double-strand break repair via homologous recombination"/>
    <property type="evidence" value="ECO:0007669"/>
    <property type="project" value="TreeGrafter"/>
</dbReference>
<dbReference type="Proteomes" id="UP001219567">
    <property type="component" value="Chromosome 4"/>
</dbReference>
<feature type="region of interest" description="Disordered" evidence="1">
    <location>
        <begin position="695"/>
        <end position="715"/>
    </location>
</feature>
<feature type="region of interest" description="Disordered" evidence="1">
    <location>
        <begin position="417"/>
        <end position="459"/>
    </location>
</feature>